<organism evidence="4 5">
    <name type="scientific">Candidatus Bodocaedibacter vickermanii</name>
    <dbReference type="NCBI Taxonomy" id="2741701"/>
    <lineage>
        <taxon>Bacteria</taxon>
        <taxon>Pseudomonadati</taxon>
        <taxon>Pseudomonadota</taxon>
        <taxon>Alphaproteobacteria</taxon>
        <taxon>Holosporales</taxon>
        <taxon>Candidatus Paracaedibacteraceae</taxon>
        <taxon>Candidatus Bodocaedibacter</taxon>
    </lineage>
</organism>
<keyword evidence="5" id="KW-1185">Reference proteome</keyword>
<protein>
    <submittedName>
        <fullName evidence="4">NAD(P)H-dependent FMN-containing oxidoreductase YwqN</fullName>
        <ecNumber evidence="4">1.-.-.-</ecNumber>
    </submittedName>
</protein>
<dbReference type="Gene3D" id="3.40.50.360">
    <property type="match status" value="1"/>
</dbReference>
<evidence type="ECO:0000256" key="2">
    <source>
        <dbReference type="ARBA" id="ARBA00022643"/>
    </source>
</evidence>
<dbReference type="PANTHER" id="PTHR43278:SF4">
    <property type="entry name" value="NAD(P)H-DEPENDENT FMN-CONTAINING OXIDOREDUCTASE YWQN-RELATED"/>
    <property type="match status" value="1"/>
</dbReference>
<reference evidence="4 5" key="1">
    <citation type="submission" date="2020-06" db="EMBL/GenBank/DDBJ databases">
        <title>The endosymbiont of the kinetoplastid Bodo saltans is a Paracaedibacter-like alpha-proteobacterium possessing a putative toxin-antitoxin system.</title>
        <authorList>
            <person name="Midha S."/>
            <person name="Rigden D.J."/>
            <person name="Siozios S."/>
            <person name="Hurst G.D.D."/>
            <person name="Jackson A.P."/>
        </authorList>
    </citation>
    <scope>NUCLEOTIDE SEQUENCE [LARGE SCALE GENOMIC DNA]</scope>
    <source>
        <strain evidence="4">Lake Konstanz</strain>
    </source>
</reference>
<dbReference type="Proteomes" id="UP000594001">
    <property type="component" value="Chromosome"/>
</dbReference>
<accession>A0A7L9RTD4</accession>
<keyword evidence="1" id="KW-0285">Flavoprotein</keyword>
<dbReference type="EC" id="1.-.-.-" evidence="4"/>
<dbReference type="EMBL" id="CP054719">
    <property type="protein sequence ID" value="QOL19799.1"/>
    <property type="molecule type" value="Genomic_DNA"/>
</dbReference>
<dbReference type="GO" id="GO:0016491">
    <property type="term" value="F:oxidoreductase activity"/>
    <property type="evidence" value="ECO:0007669"/>
    <property type="project" value="UniProtKB-KW"/>
</dbReference>
<evidence type="ECO:0000313" key="4">
    <source>
        <dbReference type="EMBL" id="QOL19799.1"/>
    </source>
</evidence>
<dbReference type="Pfam" id="PF03358">
    <property type="entry name" value="FMN_red"/>
    <property type="match status" value="1"/>
</dbReference>
<dbReference type="KEGG" id="pbal:CPBP_00568"/>
<evidence type="ECO:0000256" key="1">
    <source>
        <dbReference type="ARBA" id="ARBA00022630"/>
    </source>
</evidence>
<dbReference type="InterPro" id="IPR051796">
    <property type="entry name" value="ISF_SsuE-like"/>
</dbReference>
<keyword evidence="4" id="KW-0560">Oxidoreductase</keyword>
<evidence type="ECO:0000259" key="3">
    <source>
        <dbReference type="Pfam" id="PF03358"/>
    </source>
</evidence>
<dbReference type="InterPro" id="IPR005025">
    <property type="entry name" value="FMN_Rdtase-like_dom"/>
</dbReference>
<gene>
    <name evidence="4" type="primary">ywqN</name>
    <name evidence="4" type="ORF">CPBP_00568</name>
</gene>
<dbReference type="RefSeq" id="WP_350332541.1">
    <property type="nucleotide sequence ID" value="NZ_CP054719.1"/>
</dbReference>
<proteinExistence type="predicted"/>
<evidence type="ECO:0000313" key="5">
    <source>
        <dbReference type="Proteomes" id="UP000594001"/>
    </source>
</evidence>
<name>A0A7L9RTD4_9PROT</name>
<keyword evidence="2" id="KW-0288">FMN</keyword>
<sequence>MKYLIIYGSSGSGTGKTMDVVNTLKEHLGADFIDVSNYKLSFFDYTHSNKDDDFHGIAQQMVCADCIIFATPVYWYAMSAQLKVFFDRLSDLITIRKPLGRQLEGKMLTFVATGHDELLPEGFHVPFKRTAEYFNMGYTEGVYVCTNSKVFDPIRVHEKMIQFAESF</sequence>
<dbReference type="SUPFAM" id="SSF52218">
    <property type="entry name" value="Flavoproteins"/>
    <property type="match status" value="1"/>
</dbReference>
<dbReference type="PANTHER" id="PTHR43278">
    <property type="entry name" value="NAD(P)H-DEPENDENT FMN-CONTAINING OXIDOREDUCTASE YWQN-RELATED"/>
    <property type="match status" value="1"/>
</dbReference>
<feature type="domain" description="NADPH-dependent FMN reductase-like" evidence="3">
    <location>
        <begin position="1"/>
        <end position="114"/>
    </location>
</feature>
<dbReference type="InterPro" id="IPR029039">
    <property type="entry name" value="Flavoprotein-like_sf"/>
</dbReference>
<dbReference type="AlphaFoldDB" id="A0A7L9RTD4"/>